<dbReference type="AlphaFoldDB" id="A0A9P0KZ30"/>
<evidence type="ECO:0000313" key="7">
    <source>
        <dbReference type="EMBL" id="CAH1985788.1"/>
    </source>
</evidence>
<sequence>MAHVLQGVYAPLPQSLSDSDSDKEISMEPVCGNYNGKHSDSRKTNSFSYLQNGHQMVFSEIVEDMHQAKLVNPKMSAGCKFAFAFSIILCFLPVVIFLWVLPCSESNTCPVKISNWEIQLENIEFQGKCNLVDGPYKGSILNIALMYKGSFNSHMDQKNGIALLKGRDGSTIWNYRQKMNPSGLNCSIIDVSGNGIHDCLVIDENGLKAIESLTGETLWYAHSAQEKSIPKLDMPVKLKDMDDDNIDELLAIYEKHSLLLISGKDGKALQNIKVLTPCFSIEELHRVGEFIRYLCNAENEGYYEISLDNIEAMYKKNQEIIPKVLVFKNESGVFQTGNRKLIVKNENTCPHCHSTITLYGNNSKEWSYTNAYTMRPVPYSLRPTETNMVALKGHIYGFILKIWEWKEHSRKLAPGTRVYKRSVAVHNETYHLNNVTERFILIVFNENDTRIINVSMTDLCIICNGPDRTNCQPNYEDQQDSLSVVDLDDDGALELISFYSTYERRDEEGYEAYYLVSKLNVFRLESELPKLYGNK</sequence>
<keyword evidence="3 5" id="KW-1133">Transmembrane helix</keyword>
<comment type="subcellular location">
    <subcellularLocation>
        <location evidence="1">Membrane</location>
        <topology evidence="1">Single-pass membrane protein</topology>
    </subcellularLocation>
</comment>
<keyword evidence="2 5" id="KW-0812">Transmembrane</keyword>
<name>A0A9P0KZ30_ACAOB</name>
<reference evidence="7" key="1">
    <citation type="submission" date="2022-03" db="EMBL/GenBank/DDBJ databases">
        <authorList>
            <person name="Sayadi A."/>
        </authorList>
    </citation>
    <scope>NUCLEOTIDE SEQUENCE</scope>
</reference>
<keyword evidence="4 5" id="KW-0472">Membrane</keyword>
<dbReference type="InterPro" id="IPR055409">
    <property type="entry name" value="Beta-prop_FAM234A_B"/>
</dbReference>
<feature type="transmembrane region" description="Helical" evidence="5">
    <location>
        <begin position="81"/>
        <end position="101"/>
    </location>
</feature>
<dbReference type="Pfam" id="PF23727">
    <property type="entry name" value="Beta-prop_FAM234A_B"/>
    <property type="match status" value="1"/>
</dbReference>
<gene>
    <name evidence="7" type="ORF">ACAOBT_LOCUS16883</name>
</gene>
<evidence type="ECO:0000256" key="5">
    <source>
        <dbReference type="SAM" id="Phobius"/>
    </source>
</evidence>
<evidence type="ECO:0000259" key="6">
    <source>
        <dbReference type="Pfam" id="PF23727"/>
    </source>
</evidence>
<organism evidence="7 8">
    <name type="scientific">Acanthoscelides obtectus</name>
    <name type="common">Bean weevil</name>
    <name type="synonym">Bruchus obtectus</name>
    <dbReference type="NCBI Taxonomy" id="200917"/>
    <lineage>
        <taxon>Eukaryota</taxon>
        <taxon>Metazoa</taxon>
        <taxon>Ecdysozoa</taxon>
        <taxon>Arthropoda</taxon>
        <taxon>Hexapoda</taxon>
        <taxon>Insecta</taxon>
        <taxon>Pterygota</taxon>
        <taxon>Neoptera</taxon>
        <taxon>Endopterygota</taxon>
        <taxon>Coleoptera</taxon>
        <taxon>Polyphaga</taxon>
        <taxon>Cucujiformia</taxon>
        <taxon>Chrysomeloidea</taxon>
        <taxon>Chrysomelidae</taxon>
        <taxon>Bruchinae</taxon>
        <taxon>Bruchini</taxon>
        <taxon>Acanthoscelides</taxon>
    </lineage>
</organism>
<accession>A0A9P0KZ30</accession>
<dbReference type="Proteomes" id="UP001152888">
    <property type="component" value="Unassembled WGS sequence"/>
</dbReference>
<dbReference type="PANTHER" id="PTHR21419">
    <property type="match status" value="1"/>
</dbReference>
<feature type="domain" description="FAM234A/B beta-propeller" evidence="6">
    <location>
        <begin position="163"/>
        <end position="318"/>
    </location>
</feature>
<dbReference type="GO" id="GO:0016020">
    <property type="term" value="C:membrane"/>
    <property type="evidence" value="ECO:0007669"/>
    <property type="project" value="UniProtKB-SubCell"/>
</dbReference>
<keyword evidence="8" id="KW-1185">Reference proteome</keyword>
<protein>
    <recommendedName>
        <fullName evidence="6">FAM234A/B beta-propeller domain-containing protein</fullName>
    </recommendedName>
</protein>
<comment type="caution">
    <text evidence="7">The sequence shown here is derived from an EMBL/GenBank/DDBJ whole genome shotgun (WGS) entry which is preliminary data.</text>
</comment>
<evidence type="ECO:0000256" key="1">
    <source>
        <dbReference type="ARBA" id="ARBA00004167"/>
    </source>
</evidence>
<proteinExistence type="predicted"/>
<dbReference type="EMBL" id="CAKOFQ010006986">
    <property type="protein sequence ID" value="CAH1985788.1"/>
    <property type="molecule type" value="Genomic_DNA"/>
</dbReference>
<dbReference type="InterPro" id="IPR045232">
    <property type="entry name" value="FAM234"/>
</dbReference>
<dbReference type="OrthoDB" id="6364780at2759"/>
<evidence type="ECO:0000256" key="4">
    <source>
        <dbReference type="ARBA" id="ARBA00023136"/>
    </source>
</evidence>
<dbReference type="PANTHER" id="PTHR21419:SF29">
    <property type="entry name" value="LD24894P"/>
    <property type="match status" value="1"/>
</dbReference>
<evidence type="ECO:0000256" key="2">
    <source>
        <dbReference type="ARBA" id="ARBA00022692"/>
    </source>
</evidence>
<evidence type="ECO:0000256" key="3">
    <source>
        <dbReference type="ARBA" id="ARBA00022989"/>
    </source>
</evidence>
<evidence type="ECO:0000313" key="8">
    <source>
        <dbReference type="Proteomes" id="UP001152888"/>
    </source>
</evidence>